<accession>A0A1E5G384</accession>
<dbReference type="Gene3D" id="1.10.1670.10">
    <property type="entry name" value="Helix-hairpin-Helix base-excision DNA repair enzymes (C-terminal)"/>
    <property type="match status" value="1"/>
</dbReference>
<dbReference type="PANTHER" id="PTHR10359">
    <property type="entry name" value="A/G-SPECIFIC ADENINE GLYCOSYLASE/ENDONUCLEASE III"/>
    <property type="match status" value="1"/>
</dbReference>
<evidence type="ECO:0000256" key="4">
    <source>
        <dbReference type="ARBA" id="ARBA00023014"/>
    </source>
</evidence>
<keyword evidence="7" id="KW-1185">Reference proteome</keyword>
<evidence type="ECO:0000313" key="7">
    <source>
        <dbReference type="Proteomes" id="UP000094296"/>
    </source>
</evidence>
<keyword evidence="1" id="KW-0004">4Fe-4S</keyword>
<dbReference type="GO" id="GO:0046872">
    <property type="term" value="F:metal ion binding"/>
    <property type="evidence" value="ECO:0007669"/>
    <property type="project" value="UniProtKB-KW"/>
</dbReference>
<reference evidence="6 7" key="1">
    <citation type="submission" date="2016-09" db="EMBL/GenBank/DDBJ databases">
        <title>Draft genome sequence for the type strain of Desulfuribacillus alkaliarsenatis AHT28, an obligately anaerobic, sulfidogenic bacterium isolated from Russian soda lake sediments.</title>
        <authorList>
            <person name="Abin C.A."/>
            <person name="Hollibaugh J.T."/>
        </authorList>
    </citation>
    <scope>NUCLEOTIDE SEQUENCE [LARGE SCALE GENOMIC DNA]</scope>
    <source>
        <strain evidence="6 7">AHT28</strain>
    </source>
</reference>
<dbReference type="EMBL" id="MIJE01000011">
    <property type="protein sequence ID" value="OEF97518.1"/>
    <property type="molecule type" value="Genomic_DNA"/>
</dbReference>
<dbReference type="PANTHER" id="PTHR10359:SF19">
    <property type="entry name" value="DNA REPAIR GLYCOSYLASE MJ1434-RELATED"/>
    <property type="match status" value="1"/>
</dbReference>
<dbReference type="GO" id="GO:0006284">
    <property type="term" value="P:base-excision repair"/>
    <property type="evidence" value="ECO:0007669"/>
    <property type="project" value="InterPro"/>
</dbReference>
<keyword evidence="3" id="KW-0408">Iron</keyword>
<dbReference type="OrthoDB" id="9802365at2"/>
<dbReference type="PIRSF" id="PIRSF001435">
    <property type="entry name" value="Nth"/>
    <property type="match status" value="1"/>
</dbReference>
<dbReference type="Gene3D" id="1.10.340.30">
    <property type="entry name" value="Hypothetical protein, domain 2"/>
    <property type="match status" value="1"/>
</dbReference>
<evidence type="ECO:0000256" key="2">
    <source>
        <dbReference type="ARBA" id="ARBA00022723"/>
    </source>
</evidence>
<keyword evidence="6" id="KW-0255">Endonuclease</keyword>
<dbReference type="AlphaFoldDB" id="A0A1E5G384"/>
<dbReference type="GO" id="GO:0004519">
    <property type="term" value="F:endonuclease activity"/>
    <property type="evidence" value="ECO:0007669"/>
    <property type="project" value="UniProtKB-KW"/>
</dbReference>
<evidence type="ECO:0000256" key="1">
    <source>
        <dbReference type="ARBA" id="ARBA00022485"/>
    </source>
</evidence>
<keyword evidence="6" id="KW-0378">Hydrolase</keyword>
<organism evidence="6 7">
    <name type="scientific">Desulfuribacillus alkaliarsenatis</name>
    <dbReference type="NCBI Taxonomy" id="766136"/>
    <lineage>
        <taxon>Bacteria</taxon>
        <taxon>Bacillati</taxon>
        <taxon>Bacillota</taxon>
        <taxon>Desulfuribacillia</taxon>
        <taxon>Desulfuribacillales</taxon>
        <taxon>Desulfuribacillaceae</taxon>
        <taxon>Desulfuribacillus</taxon>
    </lineage>
</organism>
<evidence type="ECO:0000259" key="5">
    <source>
        <dbReference type="SMART" id="SM00478"/>
    </source>
</evidence>
<proteinExistence type="predicted"/>
<sequence>MIYKTYDTLLKHYDSQNWWPADTPFEIMVGAILTQNTSWQNVTKAINQLKQYPGNNPLNPQLMYAMTQETLADLIRPSGFYTIKAKRLHNFLEWFNSKDFDISNLLPIDTQTLRAELLSINGVGKETADSILLYALDRPIFVIDAYTRRIFERLGLQIPKNYDEFQSIFEQSLEHNPKLYNEYHALIVRHAKEYCKTKPLCNNCFIQYCQAKRK</sequence>
<gene>
    <name evidence="6" type="ORF">BHF68_04745</name>
</gene>
<dbReference type="InterPro" id="IPR023170">
    <property type="entry name" value="HhH_base_excis_C"/>
</dbReference>
<dbReference type="InterPro" id="IPR003265">
    <property type="entry name" value="HhH-GPD_domain"/>
</dbReference>
<dbReference type="STRING" id="766136.BHF68_04745"/>
<dbReference type="Proteomes" id="UP000094296">
    <property type="component" value="Unassembled WGS sequence"/>
</dbReference>
<dbReference type="SMART" id="SM00478">
    <property type="entry name" value="ENDO3c"/>
    <property type="match status" value="1"/>
</dbReference>
<feature type="domain" description="HhH-GPD" evidence="5">
    <location>
        <begin position="33"/>
        <end position="193"/>
    </location>
</feature>
<comment type="caution">
    <text evidence="6">The sequence shown here is derived from an EMBL/GenBank/DDBJ whole genome shotgun (WGS) entry which is preliminary data.</text>
</comment>
<keyword evidence="2" id="KW-0479">Metal-binding</keyword>
<keyword evidence="4" id="KW-0411">Iron-sulfur</keyword>
<evidence type="ECO:0000256" key="3">
    <source>
        <dbReference type="ARBA" id="ARBA00023004"/>
    </source>
</evidence>
<dbReference type="GO" id="GO:0051539">
    <property type="term" value="F:4 iron, 4 sulfur cluster binding"/>
    <property type="evidence" value="ECO:0007669"/>
    <property type="project" value="UniProtKB-KW"/>
</dbReference>
<dbReference type="CDD" id="cd00056">
    <property type="entry name" value="ENDO3c"/>
    <property type="match status" value="1"/>
</dbReference>
<dbReference type="RefSeq" id="WP_069642916.1">
    <property type="nucleotide sequence ID" value="NZ_MIJE01000011.1"/>
</dbReference>
<name>A0A1E5G384_9FIRM</name>
<dbReference type="SUPFAM" id="SSF48150">
    <property type="entry name" value="DNA-glycosylase"/>
    <property type="match status" value="1"/>
</dbReference>
<evidence type="ECO:0000313" key="6">
    <source>
        <dbReference type="EMBL" id="OEF97518.1"/>
    </source>
</evidence>
<keyword evidence="6" id="KW-0540">Nuclease</keyword>
<protein>
    <submittedName>
        <fullName evidence="6">Endonuclease</fullName>
    </submittedName>
</protein>
<dbReference type="InterPro" id="IPR011257">
    <property type="entry name" value="DNA_glycosylase"/>
</dbReference>
<dbReference type="Pfam" id="PF00730">
    <property type="entry name" value="HhH-GPD"/>
    <property type="match status" value="1"/>
</dbReference>